<dbReference type="OMA" id="KRYTHIN"/>
<evidence type="ECO:0000256" key="3">
    <source>
        <dbReference type="ARBA" id="ARBA00022448"/>
    </source>
</evidence>
<reference evidence="12" key="1">
    <citation type="submission" date="2022-01" db="UniProtKB">
        <authorList>
            <consortium name="EnsemblMetazoa"/>
        </authorList>
    </citation>
    <scope>IDENTIFICATION</scope>
</reference>
<dbReference type="CDD" id="cd12151">
    <property type="entry name" value="F1-ATPase_gamma"/>
    <property type="match status" value="1"/>
</dbReference>
<evidence type="ECO:0000256" key="2">
    <source>
        <dbReference type="ARBA" id="ARBA00007681"/>
    </source>
</evidence>
<evidence type="ECO:0000256" key="9">
    <source>
        <dbReference type="ARBA" id="ARBA00023196"/>
    </source>
</evidence>
<keyword evidence="3 11" id="KW-0813">Transport</keyword>
<dbReference type="GO" id="GO:0005743">
    <property type="term" value="C:mitochondrial inner membrane"/>
    <property type="evidence" value="ECO:0007669"/>
    <property type="project" value="UniProtKB-SubCell"/>
</dbReference>
<evidence type="ECO:0000256" key="7">
    <source>
        <dbReference type="ARBA" id="ARBA00023128"/>
    </source>
</evidence>
<dbReference type="PANTHER" id="PTHR11693">
    <property type="entry name" value="ATP SYNTHASE GAMMA CHAIN"/>
    <property type="match status" value="1"/>
</dbReference>
<dbReference type="FunFam" id="3.40.1380.10:FF:000003">
    <property type="entry name" value="ATP synthase subunit gamma"/>
    <property type="match status" value="1"/>
</dbReference>
<dbReference type="AlphaFoldDB" id="A0A8I6RK77"/>
<keyword evidence="8" id="KW-0472">Membrane</keyword>
<comment type="similarity">
    <text evidence="2 11">Belongs to the ATPase gamma chain family.</text>
</comment>
<dbReference type="NCBIfam" id="TIGR01146">
    <property type="entry name" value="ATPsyn_F1gamma"/>
    <property type="match status" value="1"/>
</dbReference>
<protein>
    <recommendedName>
        <fullName evidence="11">ATP synthase subunit gamma</fullName>
    </recommendedName>
</protein>
<dbReference type="GO" id="GO:0045259">
    <property type="term" value="C:proton-transporting ATP synthase complex"/>
    <property type="evidence" value="ECO:0007669"/>
    <property type="project" value="UniProtKB-KW"/>
</dbReference>
<evidence type="ECO:0000256" key="1">
    <source>
        <dbReference type="ARBA" id="ARBA00004637"/>
    </source>
</evidence>
<keyword evidence="7" id="KW-0496">Mitochondrion</keyword>
<keyword evidence="10 11" id="KW-0066">ATP synthesis</keyword>
<keyword evidence="4 11" id="KW-0375">Hydrogen ion transport</keyword>
<dbReference type="PRINTS" id="PR00126">
    <property type="entry name" value="ATPASEGAMMA"/>
</dbReference>
<evidence type="ECO:0000256" key="11">
    <source>
        <dbReference type="RuleBase" id="RU004001"/>
    </source>
</evidence>
<evidence type="ECO:0000313" key="12">
    <source>
        <dbReference type="EnsemblMetazoa" id="XP_014246863.1"/>
    </source>
</evidence>
<organism evidence="12 13">
    <name type="scientific">Cimex lectularius</name>
    <name type="common">Bed bug</name>
    <name type="synonym">Acanthia lectularia</name>
    <dbReference type="NCBI Taxonomy" id="79782"/>
    <lineage>
        <taxon>Eukaryota</taxon>
        <taxon>Metazoa</taxon>
        <taxon>Ecdysozoa</taxon>
        <taxon>Arthropoda</taxon>
        <taxon>Hexapoda</taxon>
        <taxon>Insecta</taxon>
        <taxon>Pterygota</taxon>
        <taxon>Neoptera</taxon>
        <taxon>Paraneoptera</taxon>
        <taxon>Hemiptera</taxon>
        <taxon>Heteroptera</taxon>
        <taxon>Panheteroptera</taxon>
        <taxon>Cimicomorpha</taxon>
        <taxon>Cimicidae</taxon>
        <taxon>Cimex</taxon>
    </lineage>
</organism>
<name>A0A8I6RK77_CIMLE</name>
<evidence type="ECO:0000256" key="6">
    <source>
        <dbReference type="ARBA" id="ARBA00023065"/>
    </source>
</evidence>
<dbReference type="SUPFAM" id="SSF52943">
    <property type="entry name" value="ATP synthase (F1-ATPase), gamma subunit"/>
    <property type="match status" value="1"/>
</dbReference>
<accession>A0A8I6RK77</accession>
<dbReference type="InterPro" id="IPR000131">
    <property type="entry name" value="ATP_synth_F1_gsu"/>
</dbReference>
<keyword evidence="9 11" id="KW-0139">CF(1)</keyword>
<evidence type="ECO:0000256" key="10">
    <source>
        <dbReference type="ARBA" id="ARBA00023310"/>
    </source>
</evidence>
<sequence length="274" mass="30802">MASGLKHLKSHIKAVGNIQKVTGSMKMVAAARFIQAEKSVSVARPIGLCVRRFYDSFSQSVKQSDWHHFLATFTSDRGLCGGVHNKVCKKGKQVLKDNPGNYSFFCIGEKSRSILAFDFPKLVRIVVNGIGHRTPTFQSASEITLKLINYTDFYHVVMVYPIFKNMLSFNIQASNLYSYSVIADTEFVMKYEVDRDDFQSYVEFLIASQVFSALCDTYLVELSARINAMSSATKNAGKLKKTLMLQYNRVRQALVTKELMDIIGGASVIIKKKK</sequence>
<gene>
    <name evidence="12" type="primary">106665155</name>
</gene>
<evidence type="ECO:0000256" key="8">
    <source>
        <dbReference type="ARBA" id="ARBA00023136"/>
    </source>
</evidence>
<dbReference type="Gene3D" id="1.10.287.80">
    <property type="entry name" value="ATP synthase, gamma subunit, helix hairpin domain"/>
    <property type="match status" value="1"/>
</dbReference>
<dbReference type="KEGG" id="clec:106665155"/>
<keyword evidence="6 11" id="KW-0406">Ion transport</keyword>
<proteinExistence type="inferred from homology"/>
<dbReference type="InterPro" id="IPR035968">
    <property type="entry name" value="ATP_synth_F1_ATPase_gsu"/>
</dbReference>
<dbReference type="GO" id="GO:0046933">
    <property type="term" value="F:proton-transporting ATP synthase activity, rotational mechanism"/>
    <property type="evidence" value="ECO:0007669"/>
    <property type="project" value="InterPro"/>
</dbReference>
<keyword evidence="5" id="KW-0999">Mitochondrion inner membrane</keyword>
<comment type="subcellular location">
    <subcellularLocation>
        <location evidence="1">Mitochondrion inner membrane</location>
        <topology evidence="1">Peripheral membrane protein</topology>
    </subcellularLocation>
</comment>
<evidence type="ECO:0000256" key="4">
    <source>
        <dbReference type="ARBA" id="ARBA00022781"/>
    </source>
</evidence>
<dbReference type="Proteomes" id="UP000494040">
    <property type="component" value="Unassembled WGS sequence"/>
</dbReference>
<comment type="subunit">
    <text evidence="11">F-type ATPases have 2 components, CF(1) - the catalytic core - and CF(0) - the membrane proton channel. CF(1) and CF(0) have multiple subunits.</text>
</comment>
<dbReference type="OrthoDB" id="239812at2759"/>
<dbReference type="EnsemblMetazoa" id="XM_014391377.1">
    <property type="protein sequence ID" value="XP_014246863.1"/>
    <property type="gene ID" value="LOC106665155"/>
</dbReference>
<keyword evidence="13" id="KW-1185">Reference proteome</keyword>
<evidence type="ECO:0000256" key="5">
    <source>
        <dbReference type="ARBA" id="ARBA00022792"/>
    </source>
</evidence>
<evidence type="ECO:0000313" key="13">
    <source>
        <dbReference type="Proteomes" id="UP000494040"/>
    </source>
</evidence>
<dbReference type="Pfam" id="PF00231">
    <property type="entry name" value="ATP-synt"/>
    <property type="match status" value="1"/>
</dbReference>
<dbReference type="PANTHER" id="PTHR11693:SF22">
    <property type="entry name" value="ATP SYNTHASE SUBUNIT GAMMA, MITOCHONDRIAL"/>
    <property type="match status" value="1"/>
</dbReference>
<dbReference type="Gene3D" id="3.40.1380.10">
    <property type="match status" value="1"/>
</dbReference>